<evidence type="ECO:0000256" key="2">
    <source>
        <dbReference type="SAM" id="SignalP"/>
    </source>
</evidence>
<evidence type="ECO:0000313" key="3">
    <source>
        <dbReference type="EMBL" id="ACO77193.1"/>
    </source>
</evidence>
<evidence type="ECO:0000256" key="1">
    <source>
        <dbReference type="SAM" id="MobiDB-lite"/>
    </source>
</evidence>
<dbReference type="STRING" id="322710.Avin_09590"/>
<sequence>MKPNLKWACLAFAICLPLSAEAHRIWMLPSSTVLSETDTWITVDAAVSNNLFYFDKVPLRLEGIGKPPQPGQAPGQGKASQPRQAAAQGKGPQPVAGGGRSPNKLQITAPDGSSVAPENGHVGHYRTTFDVHLTQKGTYKLAMLNNGSLLATWKENGQVRHWKGKREDLAAHVPSLASELKIGQGDSRLETFVTLGQPTETVLKPTNYGLELVPITHPNDLVAGESAEFYFLLDGKPATDLDVIIIPSGQRYRNEANELKFKTDAQGKFSVTWPSAGIYGLHADLTTPEGAVKPATERFASYSATLEVLTP</sequence>
<dbReference type="AlphaFoldDB" id="C1DNH7"/>
<evidence type="ECO:0008006" key="5">
    <source>
        <dbReference type="Google" id="ProtNLM"/>
    </source>
</evidence>
<dbReference type="eggNOG" id="COG5266">
    <property type="taxonomic scope" value="Bacteria"/>
</dbReference>
<dbReference type="RefSeq" id="WP_012699617.1">
    <property type="nucleotide sequence ID" value="NC_012560.1"/>
</dbReference>
<dbReference type="EnsemblBacteria" id="ACO77193">
    <property type="protein sequence ID" value="ACO77193"/>
    <property type="gene ID" value="Avin_09590"/>
</dbReference>
<dbReference type="KEGG" id="avn:Avin_09590"/>
<reference evidence="3 4" key="1">
    <citation type="journal article" date="2009" name="J. Bacteriol.">
        <title>Genome sequence of Azotobacter vinelandii, an obligate aerobe specialized to support diverse anaerobic metabolic processes.</title>
        <authorList>
            <person name="Setubal J.C."/>
            <person name="dos Santos P."/>
            <person name="Goldman B.S."/>
            <person name="Ertesvag H."/>
            <person name="Espin G."/>
            <person name="Rubio L.M."/>
            <person name="Valla S."/>
            <person name="Almeida N.F."/>
            <person name="Balasubramanian D."/>
            <person name="Cromes L."/>
            <person name="Curatti L."/>
            <person name="Du Z."/>
            <person name="Godsy E."/>
            <person name="Goodner B."/>
            <person name="Hellner-Burris K."/>
            <person name="Hernandez J.A."/>
            <person name="Houmiel K."/>
            <person name="Imperial J."/>
            <person name="Kennedy C."/>
            <person name="Larson T.J."/>
            <person name="Latreille P."/>
            <person name="Ligon L.S."/>
            <person name="Lu J."/>
            <person name="Maerk M."/>
            <person name="Miller N.M."/>
            <person name="Norton S."/>
            <person name="O'Carroll I.P."/>
            <person name="Paulsen I."/>
            <person name="Raulfs E.C."/>
            <person name="Roemer R."/>
            <person name="Rosser J."/>
            <person name="Segura D."/>
            <person name="Slater S."/>
            <person name="Stricklin S.L."/>
            <person name="Studholme D.J."/>
            <person name="Sun J."/>
            <person name="Viana C.J."/>
            <person name="Wallin E."/>
            <person name="Wang B."/>
            <person name="Wheeler C."/>
            <person name="Zhu H."/>
            <person name="Dean D.R."/>
            <person name="Dixon R."/>
            <person name="Wood D."/>
        </authorList>
    </citation>
    <scope>NUCLEOTIDE SEQUENCE [LARGE SCALE GENOMIC DNA]</scope>
    <source>
        <strain evidence="4">DJ / ATCC BAA-1303</strain>
    </source>
</reference>
<accession>C1DNH7</accession>
<dbReference type="InterPro" id="IPR019613">
    <property type="entry name" value="DUF4198"/>
</dbReference>
<feature type="chain" id="PRO_5002906458" description="DUF4198 domain-containing protein" evidence="2">
    <location>
        <begin position="23"/>
        <end position="311"/>
    </location>
</feature>
<keyword evidence="2" id="KW-0732">Signal</keyword>
<name>C1DNH7_AZOVD</name>
<dbReference type="HOGENOM" id="CLU_079897_0_0_6"/>
<protein>
    <recommendedName>
        <fullName evidence="5">DUF4198 domain-containing protein</fullName>
    </recommendedName>
</protein>
<proteinExistence type="predicted"/>
<feature type="region of interest" description="Disordered" evidence="1">
    <location>
        <begin position="63"/>
        <end position="121"/>
    </location>
</feature>
<organism evidence="3 4">
    <name type="scientific">Azotobacter vinelandii (strain DJ / ATCC BAA-1303)</name>
    <dbReference type="NCBI Taxonomy" id="322710"/>
    <lineage>
        <taxon>Bacteria</taxon>
        <taxon>Pseudomonadati</taxon>
        <taxon>Pseudomonadota</taxon>
        <taxon>Gammaproteobacteria</taxon>
        <taxon>Pseudomonadales</taxon>
        <taxon>Pseudomonadaceae</taxon>
        <taxon>Azotobacter</taxon>
    </lineage>
</organism>
<feature type="compositionally biased region" description="Low complexity" evidence="1">
    <location>
        <begin position="72"/>
        <end position="82"/>
    </location>
</feature>
<feature type="signal peptide" evidence="2">
    <location>
        <begin position="1"/>
        <end position="22"/>
    </location>
</feature>
<dbReference type="GeneID" id="88184320"/>
<dbReference type="EMBL" id="CP001157">
    <property type="protein sequence ID" value="ACO77193.1"/>
    <property type="molecule type" value="Genomic_DNA"/>
</dbReference>
<dbReference type="Pfam" id="PF10670">
    <property type="entry name" value="DUF4198"/>
    <property type="match status" value="1"/>
</dbReference>
<dbReference type="Proteomes" id="UP000002424">
    <property type="component" value="Chromosome"/>
</dbReference>
<keyword evidence="4" id="KW-1185">Reference proteome</keyword>
<evidence type="ECO:0000313" key="4">
    <source>
        <dbReference type="Proteomes" id="UP000002424"/>
    </source>
</evidence>
<dbReference type="OrthoDB" id="5943at2"/>
<gene>
    <name evidence="3" type="ordered locus">Avin_09590</name>
</gene>